<name>A0ABU5END5_9FLAO</name>
<keyword evidence="2" id="KW-1185">Reference proteome</keyword>
<comment type="caution">
    <text evidence="1">The sequence shown here is derived from an EMBL/GenBank/DDBJ whole genome shotgun (WGS) entry which is preliminary data.</text>
</comment>
<gene>
    <name evidence="1" type="ORF">SNF14_09440</name>
</gene>
<evidence type="ECO:0000313" key="1">
    <source>
        <dbReference type="EMBL" id="MDY2587561.1"/>
    </source>
</evidence>
<organism evidence="1 2">
    <name type="scientific">Winogradskyella aquimaris</name>
    <dbReference type="NCBI Taxonomy" id="864074"/>
    <lineage>
        <taxon>Bacteria</taxon>
        <taxon>Pseudomonadati</taxon>
        <taxon>Bacteroidota</taxon>
        <taxon>Flavobacteriia</taxon>
        <taxon>Flavobacteriales</taxon>
        <taxon>Flavobacteriaceae</taxon>
        <taxon>Winogradskyella</taxon>
    </lineage>
</organism>
<evidence type="ECO:0008006" key="3">
    <source>
        <dbReference type="Google" id="ProtNLM"/>
    </source>
</evidence>
<protein>
    <recommendedName>
        <fullName evidence="3">DUF4488 domain-containing protein</fullName>
    </recommendedName>
</protein>
<proteinExistence type="predicted"/>
<accession>A0ABU5END5</accession>
<dbReference type="Proteomes" id="UP001285855">
    <property type="component" value="Unassembled WGS sequence"/>
</dbReference>
<dbReference type="RefSeq" id="WP_320555915.1">
    <property type="nucleotide sequence ID" value="NZ_JAXDAE010000008.1"/>
</dbReference>
<reference evidence="1 2" key="1">
    <citation type="submission" date="2023-11" db="EMBL/GenBank/DDBJ databases">
        <title>Winogradskyella pelagius sp. nov., isolated from coastal sediment.</title>
        <authorList>
            <person name="Li F."/>
        </authorList>
    </citation>
    <scope>NUCLEOTIDE SEQUENCE [LARGE SCALE GENOMIC DNA]</scope>
    <source>
        <strain evidence="1 2">KCTC 23502</strain>
    </source>
</reference>
<dbReference type="EMBL" id="JAXDAE010000008">
    <property type="protein sequence ID" value="MDY2587561.1"/>
    <property type="molecule type" value="Genomic_DNA"/>
</dbReference>
<sequence length="141" mass="16032">MKLLKRLSILFLSFILFSAFTLFETPDYVGKWRGEDKGDIGYVTFTKDGYAIFEFDGQIMGGKSFVRDGVEASMQYEVNKKEGFYNVDFIVKDLATGKTKGKLLGIFKMTSDTEMVLAIGFDESSRPTNFETNQIILRKID</sequence>
<evidence type="ECO:0000313" key="2">
    <source>
        <dbReference type="Proteomes" id="UP001285855"/>
    </source>
</evidence>